<dbReference type="Gene3D" id="3.40.1110.10">
    <property type="entry name" value="Calcium-transporting ATPase, cytoplasmic domain N"/>
    <property type="match status" value="1"/>
</dbReference>
<feature type="transmembrane region" description="Helical" evidence="2">
    <location>
        <begin position="1254"/>
        <end position="1280"/>
    </location>
</feature>
<dbReference type="Proteomes" id="UP000749559">
    <property type="component" value="Unassembled WGS sequence"/>
</dbReference>
<feature type="transmembrane region" description="Helical" evidence="2">
    <location>
        <begin position="1183"/>
        <end position="1202"/>
    </location>
</feature>
<keyword evidence="4" id="KW-1185">Reference proteome</keyword>
<dbReference type="PANTHER" id="PTHR13219:SF6">
    <property type="entry name" value="TRANSMEMBRANE PROTEIN 94"/>
    <property type="match status" value="1"/>
</dbReference>
<feature type="region of interest" description="Disordered" evidence="1">
    <location>
        <begin position="969"/>
        <end position="1043"/>
    </location>
</feature>
<dbReference type="OrthoDB" id="5568754at2759"/>
<dbReference type="EMBL" id="CAIIXF020000009">
    <property type="protein sequence ID" value="CAH1794537.1"/>
    <property type="molecule type" value="Genomic_DNA"/>
</dbReference>
<feature type="region of interest" description="Disordered" evidence="1">
    <location>
        <begin position="910"/>
        <end position="931"/>
    </location>
</feature>
<feature type="region of interest" description="Disordered" evidence="1">
    <location>
        <begin position="830"/>
        <end position="868"/>
    </location>
</feature>
<feature type="compositionally biased region" description="Polar residues" evidence="1">
    <location>
        <begin position="470"/>
        <end position="486"/>
    </location>
</feature>
<feature type="transmembrane region" description="Helical" evidence="2">
    <location>
        <begin position="279"/>
        <end position="302"/>
    </location>
</feature>
<feature type="transmembrane region" description="Helical" evidence="2">
    <location>
        <begin position="1358"/>
        <end position="1379"/>
    </location>
</feature>
<keyword evidence="2" id="KW-0472">Membrane</keyword>
<feature type="transmembrane region" description="Helical" evidence="2">
    <location>
        <begin position="64"/>
        <end position="86"/>
    </location>
</feature>
<name>A0A8J1U6C2_OWEFU</name>
<feature type="compositionally biased region" description="Polar residues" evidence="1">
    <location>
        <begin position="1022"/>
        <end position="1033"/>
    </location>
</feature>
<dbReference type="Gene3D" id="1.20.1110.10">
    <property type="entry name" value="Calcium-transporting ATPase, transmembrane domain"/>
    <property type="match status" value="1"/>
</dbReference>
<keyword evidence="2" id="KW-0812">Transmembrane</keyword>
<keyword evidence="2" id="KW-1133">Transmembrane helix</keyword>
<reference evidence="3" key="1">
    <citation type="submission" date="2022-03" db="EMBL/GenBank/DDBJ databases">
        <authorList>
            <person name="Martin C."/>
        </authorList>
    </citation>
    <scope>NUCLEOTIDE SEQUENCE</scope>
</reference>
<dbReference type="PROSITE" id="PS50007">
    <property type="entry name" value="PIPLC_X_DOMAIN"/>
    <property type="match status" value="1"/>
</dbReference>
<dbReference type="SUPFAM" id="SSF81660">
    <property type="entry name" value="Metal cation-transporting ATPase, ATP-binding domain N"/>
    <property type="match status" value="1"/>
</dbReference>
<dbReference type="PANTHER" id="PTHR13219">
    <property type="entry name" value="TRANSMEMBRANE PROTEIN 94"/>
    <property type="match status" value="1"/>
</dbReference>
<dbReference type="InterPro" id="IPR023298">
    <property type="entry name" value="ATPase_P-typ_TM_dom_sf"/>
</dbReference>
<feature type="region of interest" description="Disordered" evidence="1">
    <location>
        <begin position="445"/>
        <end position="486"/>
    </location>
</feature>
<feature type="compositionally biased region" description="Polar residues" evidence="1">
    <location>
        <begin position="835"/>
        <end position="865"/>
    </location>
</feature>
<dbReference type="GO" id="GO:0000166">
    <property type="term" value="F:nucleotide binding"/>
    <property type="evidence" value="ECO:0007669"/>
    <property type="project" value="InterPro"/>
</dbReference>
<proteinExistence type="predicted"/>
<feature type="transmembrane region" description="Helical" evidence="2">
    <location>
        <begin position="1325"/>
        <end position="1346"/>
    </location>
</feature>
<feature type="compositionally biased region" description="Polar residues" evidence="1">
    <location>
        <begin position="972"/>
        <end position="993"/>
    </location>
</feature>
<dbReference type="InterPro" id="IPR039720">
    <property type="entry name" value="TMEM94"/>
</dbReference>
<protein>
    <submittedName>
        <fullName evidence="3">Uncharacterized protein</fullName>
    </submittedName>
</protein>
<accession>A0A8J1U6C2</accession>
<dbReference type="SUPFAM" id="SSF81665">
    <property type="entry name" value="Calcium ATPase, transmembrane domain M"/>
    <property type="match status" value="1"/>
</dbReference>
<feature type="transmembrane region" description="Helical" evidence="2">
    <location>
        <begin position="1214"/>
        <end position="1233"/>
    </location>
</feature>
<feature type="transmembrane region" description="Helical" evidence="2">
    <location>
        <begin position="92"/>
        <end position="113"/>
    </location>
</feature>
<evidence type="ECO:0000313" key="4">
    <source>
        <dbReference type="Proteomes" id="UP000749559"/>
    </source>
</evidence>
<feature type="transmembrane region" description="Helical" evidence="2">
    <location>
        <begin position="314"/>
        <end position="337"/>
    </location>
</feature>
<evidence type="ECO:0000256" key="1">
    <source>
        <dbReference type="SAM" id="MobiDB-lite"/>
    </source>
</evidence>
<evidence type="ECO:0000313" key="3">
    <source>
        <dbReference type="EMBL" id="CAH1794537.1"/>
    </source>
</evidence>
<evidence type="ECO:0000256" key="2">
    <source>
        <dbReference type="SAM" id="Phobius"/>
    </source>
</evidence>
<gene>
    <name evidence="3" type="ORF">OFUS_LOCUS19215</name>
</gene>
<organism evidence="3 4">
    <name type="scientific">Owenia fusiformis</name>
    <name type="common">Polychaete worm</name>
    <dbReference type="NCBI Taxonomy" id="6347"/>
    <lineage>
        <taxon>Eukaryota</taxon>
        <taxon>Metazoa</taxon>
        <taxon>Spiralia</taxon>
        <taxon>Lophotrochozoa</taxon>
        <taxon>Annelida</taxon>
        <taxon>Polychaeta</taxon>
        <taxon>Sedentaria</taxon>
        <taxon>Canalipalpata</taxon>
        <taxon>Sabellida</taxon>
        <taxon>Oweniida</taxon>
        <taxon>Oweniidae</taxon>
        <taxon>Owenia</taxon>
    </lineage>
</organism>
<comment type="caution">
    <text evidence="3">The sequence shown here is derived from an EMBL/GenBank/DDBJ whole genome shotgun (WGS) entry which is preliminary data.</text>
</comment>
<dbReference type="InterPro" id="IPR023299">
    <property type="entry name" value="ATPase_P-typ_cyto_dom_N"/>
</dbReference>
<sequence length="1413" mass="159866">MTAFAEDVNGPRGEFIGYTTREALQKLYDDLTQQLNDFEESQKKLPWKEKFRKSFIYHTKKESILHWTSCVVVVTVVILLLISYILSSNRNHWLVGEALFLVVILSCNIYFLIWDDRLKSYELVDKTRLVLKNLEGCIKPYIWNASNYLNLHIPQSPCVTLQWTYRDGEVVNLPCNLLVTGDVILLRPGLEVPVKCYEMEESQPGEEPEMYSQGDIYSPVPKSVPDVLGDSLGKIPLKPKLFIVDETPYQDTLRDILEKCQDKPTSVIDNERHIVCRKWLGTCILPVIAIISLIVNTLRFVLLGEHVGHWTEMFITSQVNIMLPLLPLMVPICWKLLDNYGLARVMEVFNKAKRKSRKCTYDSFDSENDIKETHTVDFDWRMIRDNFMAVLTGTATSLPRTSNIVHALGNMTCLCCVDKKGILSWSNLSPEKVYFLTHKQTLKSKEKERSTQSVRSSKSSQKDPSLLGYDTSSLDEGSQTAPQTDAASGISYPEVLDLTQDPQNEFGLLFDDPLWRRHLNSLKPLGLNILLNACNMDTSQEYSQYADHITSVAYNSERSVAVVNRRCLCELARKIGFTTDAMSIFKLQQNLAMYRDVPQESMRDFTYKNKIGRHRVPMPNMFSTVVQETNSGMLQLMSQGTADILLDSCSDFWDGNDICPLTEADRKKILDFYHRTSTSSYCMAFSYRPLTQTLHESLGSTYIELPDRYRELYPAVRSPTPPRSWDVQSLDSRLTKEKRCYSADSLMSDGSNGSIQSLEGCFKTQCNQIFIGMVTMQYQARQDIVSLVEQLEMACIRFVHFSKENELRSRVFSEKMGLEAGWNCHVSLKPDKSTDNLSPQSHSTKNSQSDLAQRNSRISSRPSTDTLRELTAVKLKTSRDSMRHRCSSAPGGINTDMVQVSFNIDIDSNRTSREGSAPVEHSPPTIEVHHHDNCDDTPTHKISTHSNPVQIQNSLGGHDIITQENIEEELSKSQSMPSQTCDPQEQDGDSITSDDVHSRLLPQGGEDMDRRSWVDSGPISGSHHTSSCATDDSMTGGYDMTNRAKLPKGIENVRPHLQHVDNVPLLVSLFTDCTAEATTEMFDIMQDYGEVVCCIGSSVNTKNTPLYLKADISFSVDPLYPHVCIKEPIMRGPWEEKDPSPMDICSELNSIPCALSFDREDNISIVQLIAESRRHCMSMRNTFQFMLLCYVSISMTQLIGSLVQLPPLLQGHQILWVTCIIVPLLSLTLMGNPMDTRVMTLAQGKNASHIKKRIVSQFLLFNVIRFLPSILICVLCYTLTLNAVCESKQHSTCSWAPGIYGNVDTPSEGSTWHGWSTTYTREHNLAQHFLVTQAVLYFSCTSLSFIHRDFYLWKRPPFVNKLWCIMTPCLIVIQMIYFMCHVIRPNTNLGSSLGQLVTGHSLVAGLGPSQRTG</sequence>